<gene>
    <name evidence="2" type="ORF">GCM10022262_14220</name>
</gene>
<evidence type="ECO:0008006" key="4">
    <source>
        <dbReference type="Google" id="ProtNLM"/>
    </source>
</evidence>
<keyword evidence="1" id="KW-0732">Signal</keyword>
<dbReference type="Proteomes" id="UP001499841">
    <property type="component" value="Unassembled WGS sequence"/>
</dbReference>
<proteinExistence type="predicted"/>
<comment type="caution">
    <text evidence="2">The sequence shown here is derived from an EMBL/GenBank/DDBJ whole genome shotgun (WGS) entry which is preliminary data.</text>
</comment>
<protein>
    <recommendedName>
        <fullName evidence="4">DNA modification methylase</fullName>
    </recommendedName>
</protein>
<evidence type="ECO:0000313" key="2">
    <source>
        <dbReference type="EMBL" id="GAA4287063.1"/>
    </source>
</evidence>
<accession>A0ABP8ESZ7</accession>
<feature type="chain" id="PRO_5045825234" description="DNA modification methylase" evidence="1">
    <location>
        <begin position="29"/>
        <end position="157"/>
    </location>
</feature>
<dbReference type="PROSITE" id="PS51318">
    <property type="entry name" value="TAT"/>
    <property type="match status" value="1"/>
</dbReference>
<keyword evidence="3" id="KW-1185">Reference proteome</keyword>
<reference evidence="3" key="1">
    <citation type="journal article" date="2019" name="Int. J. Syst. Evol. Microbiol.">
        <title>The Global Catalogue of Microorganisms (GCM) 10K type strain sequencing project: providing services to taxonomists for standard genome sequencing and annotation.</title>
        <authorList>
            <consortium name="The Broad Institute Genomics Platform"/>
            <consortium name="The Broad Institute Genome Sequencing Center for Infectious Disease"/>
            <person name="Wu L."/>
            <person name="Ma J."/>
        </authorList>
    </citation>
    <scope>NUCLEOTIDE SEQUENCE [LARGE SCALE GENOMIC DNA]</scope>
    <source>
        <strain evidence="3">JCM 17459</strain>
    </source>
</reference>
<name>A0ABP8ESZ7_9MICO</name>
<dbReference type="PROSITE" id="PS51257">
    <property type="entry name" value="PROKAR_LIPOPROTEIN"/>
    <property type="match status" value="1"/>
</dbReference>
<evidence type="ECO:0000256" key="1">
    <source>
        <dbReference type="SAM" id="SignalP"/>
    </source>
</evidence>
<dbReference type="RefSeq" id="WP_345039263.1">
    <property type="nucleotide sequence ID" value="NZ_BAABBA010000005.1"/>
</dbReference>
<dbReference type="InterPro" id="IPR006311">
    <property type="entry name" value="TAT_signal"/>
</dbReference>
<organism evidence="2 3">
    <name type="scientific">Georgenia daeguensis</name>
    <dbReference type="NCBI Taxonomy" id="908355"/>
    <lineage>
        <taxon>Bacteria</taxon>
        <taxon>Bacillati</taxon>
        <taxon>Actinomycetota</taxon>
        <taxon>Actinomycetes</taxon>
        <taxon>Micrococcales</taxon>
        <taxon>Bogoriellaceae</taxon>
        <taxon>Georgenia</taxon>
    </lineage>
</organism>
<evidence type="ECO:0000313" key="3">
    <source>
        <dbReference type="Proteomes" id="UP001499841"/>
    </source>
</evidence>
<feature type="signal peptide" evidence="1">
    <location>
        <begin position="1"/>
        <end position="28"/>
    </location>
</feature>
<sequence length="157" mass="16058">MVRTTRRTRLAALAALGGTLTLSGCAVANPITTAEPYAPSDGIRVAVSDEVVVENLMILTEGEGQPGHLLGAVVNRSGEDVEVSFTIGEGGATVPVRVDAGEHVNFTDAGITTQSVDAEPGATIPATVSMPSAGDAQVEVPVLDGTIPPYDEYLDQA</sequence>
<dbReference type="EMBL" id="BAABBA010000005">
    <property type="protein sequence ID" value="GAA4287063.1"/>
    <property type="molecule type" value="Genomic_DNA"/>
</dbReference>